<dbReference type="GO" id="GO:0016020">
    <property type="term" value="C:membrane"/>
    <property type="evidence" value="ECO:0007669"/>
    <property type="project" value="UniProtKB-SubCell"/>
</dbReference>
<dbReference type="PIRSF" id="PIRSF006060">
    <property type="entry name" value="AA_transporter"/>
    <property type="match status" value="1"/>
</dbReference>
<organism evidence="11">
    <name type="scientific">Lachancea kluyveri</name>
    <name type="common">Yeast</name>
    <name type="synonym">Saccharomyces kluyveri</name>
    <dbReference type="NCBI Taxonomy" id="4934"/>
    <lineage>
        <taxon>Eukaryota</taxon>
        <taxon>Fungi</taxon>
        <taxon>Dikarya</taxon>
        <taxon>Ascomycota</taxon>
        <taxon>Saccharomycotina</taxon>
        <taxon>Saccharomycetes</taxon>
        <taxon>Saccharomycetales</taxon>
        <taxon>Saccharomycetaceae</taxon>
        <taxon>Lachancea</taxon>
    </lineage>
</organism>
<evidence type="ECO:0000256" key="7">
    <source>
        <dbReference type="ARBA" id="ARBA00023136"/>
    </source>
</evidence>
<keyword evidence="6 9" id="KW-1133">Transmembrane helix</keyword>
<keyword evidence="5" id="KW-0029">Amino-acid transport</keyword>
<dbReference type="Gene3D" id="1.20.1740.10">
    <property type="entry name" value="Amino acid/polyamine transporter I"/>
    <property type="match status" value="1"/>
</dbReference>
<feature type="transmembrane region" description="Helical" evidence="9">
    <location>
        <begin position="492"/>
        <end position="516"/>
    </location>
</feature>
<feature type="transmembrane region" description="Helical" evidence="9">
    <location>
        <begin position="202"/>
        <end position="222"/>
    </location>
</feature>
<keyword evidence="7 9" id="KW-0472">Membrane</keyword>
<feature type="domain" description="Amino acid permease/ SLC12A" evidence="10">
    <location>
        <begin position="90"/>
        <end position="555"/>
    </location>
</feature>
<evidence type="ECO:0000256" key="4">
    <source>
        <dbReference type="ARBA" id="ARBA00022692"/>
    </source>
</evidence>
<dbReference type="GO" id="GO:0015171">
    <property type="term" value="F:amino acid transmembrane transporter activity"/>
    <property type="evidence" value="ECO:0007669"/>
    <property type="project" value="UniProtKB-ARBA"/>
</dbReference>
<proteinExistence type="inferred from homology"/>
<feature type="region of interest" description="Disordered" evidence="8">
    <location>
        <begin position="1"/>
        <end position="32"/>
    </location>
</feature>
<dbReference type="InterPro" id="IPR004841">
    <property type="entry name" value="AA-permease/SLC12A_dom"/>
</dbReference>
<protein>
    <submittedName>
        <fullName evidence="11">BAP2</fullName>
    </submittedName>
</protein>
<reference evidence="11" key="1">
    <citation type="submission" date="2002-08" db="EMBL/GenBank/DDBJ databases">
        <authorList>
            <person name="Langkjaer R.B."/>
            <person name="Cliften P.F."/>
            <person name="Johnston M."/>
            <person name="Piskur J."/>
        </authorList>
    </citation>
    <scope>NUCLEOTIDE SEQUENCE</scope>
    <source>
        <strain evidence="11">CBS3082</strain>
    </source>
</reference>
<feature type="compositionally biased region" description="Low complexity" evidence="8">
    <location>
        <begin position="21"/>
        <end position="32"/>
    </location>
</feature>
<feature type="transmembrane region" description="Helical" evidence="9">
    <location>
        <begin position="280"/>
        <end position="300"/>
    </location>
</feature>
<evidence type="ECO:0000256" key="5">
    <source>
        <dbReference type="ARBA" id="ARBA00022970"/>
    </source>
</evidence>
<dbReference type="PANTHER" id="PTHR43341">
    <property type="entry name" value="AMINO ACID PERMEASE"/>
    <property type="match status" value="1"/>
</dbReference>
<dbReference type="InterPro" id="IPR050524">
    <property type="entry name" value="APC_YAT"/>
</dbReference>
<evidence type="ECO:0000256" key="2">
    <source>
        <dbReference type="ARBA" id="ARBA00006983"/>
    </source>
</evidence>
<feature type="transmembrane region" description="Helical" evidence="9">
    <location>
        <begin position="374"/>
        <end position="394"/>
    </location>
</feature>
<comment type="similarity">
    <text evidence="2">Belongs to the amino acid-polyamine-organocation (APC) superfamily. YAT (TC 2.A.3.10) family.</text>
</comment>
<feature type="transmembrane region" description="Helical" evidence="9">
    <location>
        <begin position="121"/>
        <end position="143"/>
    </location>
</feature>
<dbReference type="Pfam" id="PF00324">
    <property type="entry name" value="AA_permease"/>
    <property type="match status" value="1"/>
</dbReference>
<evidence type="ECO:0000256" key="3">
    <source>
        <dbReference type="ARBA" id="ARBA00022448"/>
    </source>
</evidence>
<feature type="transmembrane region" description="Helical" evidence="9">
    <location>
        <begin position="445"/>
        <end position="471"/>
    </location>
</feature>
<evidence type="ECO:0000256" key="1">
    <source>
        <dbReference type="ARBA" id="ARBA00004141"/>
    </source>
</evidence>
<keyword evidence="4 9" id="KW-0812">Transmembrane</keyword>
<evidence type="ECO:0000256" key="6">
    <source>
        <dbReference type="ARBA" id="ARBA00022989"/>
    </source>
</evidence>
<dbReference type="FunFam" id="1.20.1740.10:FF:000017">
    <property type="entry name" value="Amino acid permease"/>
    <property type="match status" value="1"/>
</dbReference>
<evidence type="ECO:0000256" key="9">
    <source>
        <dbReference type="SAM" id="Phobius"/>
    </source>
</evidence>
<keyword evidence="3" id="KW-0813">Transport</keyword>
<dbReference type="InterPro" id="IPR004840">
    <property type="entry name" value="Amino_acid_permease_CS"/>
</dbReference>
<dbReference type="InterPro" id="IPR004762">
    <property type="entry name" value="Amino_acid_permease_fungi"/>
</dbReference>
<evidence type="ECO:0000313" key="11">
    <source>
        <dbReference type="EMBL" id="AAO32557.1"/>
    </source>
</evidence>
<comment type="subcellular location">
    <subcellularLocation>
        <location evidence="1">Membrane</location>
        <topology evidence="1">Multi-pass membrane protein</topology>
    </subcellularLocation>
</comment>
<dbReference type="NCBIfam" id="TIGR00913">
    <property type="entry name" value="2A0310"/>
    <property type="match status" value="1"/>
</dbReference>
<feature type="transmembrane region" description="Helical" evidence="9">
    <location>
        <begin position="320"/>
        <end position="340"/>
    </location>
</feature>
<feature type="transmembrane region" description="Helical" evidence="9">
    <location>
        <begin position="528"/>
        <end position="546"/>
    </location>
</feature>
<dbReference type="EMBL" id="AY144994">
    <property type="protein sequence ID" value="AAO32557.1"/>
    <property type="molecule type" value="Genomic_DNA"/>
</dbReference>
<dbReference type="PANTHER" id="PTHR43341:SF7">
    <property type="entry name" value="LEU_VAL_ILE AMINO-ACID PERMEASE-RELATED"/>
    <property type="match status" value="1"/>
</dbReference>
<reference evidence="11" key="2">
    <citation type="journal article" date="2003" name="Nature">
        <title>Yeast genome duplication was followed by asynchronous differentiation of duplicated genes.</title>
        <authorList>
            <person name="Langkjaer R.B."/>
            <person name="Cliften P.F."/>
            <person name="Johnston M."/>
            <person name="Piskur J."/>
        </authorList>
    </citation>
    <scope>NUCLEOTIDE SEQUENCE</scope>
    <source>
        <strain evidence="11">CBS3082</strain>
    </source>
</reference>
<dbReference type="PROSITE" id="PS00218">
    <property type="entry name" value="AMINO_ACID_PERMEASE_1"/>
    <property type="match status" value="1"/>
</dbReference>
<dbReference type="AlphaFoldDB" id="Q875S5"/>
<feature type="transmembrane region" description="Helical" evidence="9">
    <location>
        <begin position="234"/>
        <end position="260"/>
    </location>
</feature>
<feature type="transmembrane region" description="Helical" evidence="9">
    <location>
        <begin position="421"/>
        <end position="439"/>
    </location>
</feature>
<feature type="transmembrane region" description="Helical" evidence="9">
    <location>
        <begin position="91"/>
        <end position="109"/>
    </location>
</feature>
<evidence type="ECO:0000259" key="10">
    <source>
        <dbReference type="Pfam" id="PF00324"/>
    </source>
</evidence>
<name>Q875S5_LACKL</name>
<sequence>MSKKSLENLSNEKLPATECGSSNSNLRESISSNDLSDGDRGFVNRKLHNFCNSFKRANSDTFDASQDLEGASINSVRSNSKFKQSMKSRHVVMMSLGTGIGTGLLVANGKSLHFGGPAGLLIGYSLVSVVAYIMMQAAGEMAVAYPTLPGNFNVYSSIFISKSFGFATVWLYCLQWLTVLPLELITASLTIKYWNSSINPDAFIAIFYAVIVFIHFFGAAGYGEAEFIFSTCKVSMIAGFIILSIVINCGGAGTGGYIGGEYWRNPGAFAGGSPIGHFKGIAYVLVTAYFSYGGMELFALTVNEQANPRKAVPSATKKCIYRILIIYMLTMILIGFLVPYNSDELMGSSGKSATHASPYVIAVASHGVKVVPHIINAVILISVVSVGNSAMYSAPRLLNSLAEQGYAPKIFSYVDRAGRPLVALVGCSIFGLLSFVAASDKEEQVFTWLAAIAGLSELFTWSAICLSHVRFRDAMKYQGYSLSELGYKSKTGYWGSIYAIFFNIIVFVAQFWVALAPIGNGGKADAEAFFQSYLAFPIWISCYVGYKIYSKEWKLLVPLDEIDLNSHRHIFDKHILQQEDDEHKEKLKNSGWWVKMANFWC</sequence>
<accession>Q875S5</accession>
<evidence type="ECO:0000256" key="8">
    <source>
        <dbReference type="SAM" id="MobiDB-lite"/>
    </source>
</evidence>